<organism evidence="7 8">
    <name type="scientific">Pyrus ussuriensis x Pyrus communis</name>
    <dbReference type="NCBI Taxonomy" id="2448454"/>
    <lineage>
        <taxon>Eukaryota</taxon>
        <taxon>Viridiplantae</taxon>
        <taxon>Streptophyta</taxon>
        <taxon>Embryophyta</taxon>
        <taxon>Tracheophyta</taxon>
        <taxon>Spermatophyta</taxon>
        <taxon>Magnoliopsida</taxon>
        <taxon>eudicotyledons</taxon>
        <taxon>Gunneridae</taxon>
        <taxon>Pentapetalae</taxon>
        <taxon>rosids</taxon>
        <taxon>fabids</taxon>
        <taxon>Rosales</taxon>
        <taxon>Rosaceae</taxon>
        <taxon>Amygdaloideae</taxon>
        <taxon>Maleae</taxon>
        <taxon>Pyrus</taxon>
    </lineage>
</organism>
<dbReference type="Pfam" id="PF14679">
    <property type="entry name" value="FANCI_HD1"/>
    <property type="match status" value="1"/>
</dbReference>
<feature type="domain" description="FANCI solenoid 1" evidence="2">
    <location>
        <begin position="122"/>
        <end position="223"/>
    </location>
</feature>
<dbReference type="Pfam" id="PF14678">
    <property type="entry name" value="FANCI_S4"/>
    <property type="match status" value="1"/>
</dbReference>
<dbReference type="InterPro" id="IPR029315">
    <property type="entry name" value="FANCI_S2"/>
</dbReference>
<feature type="compositionally biased region" description="Polar residues" evidence="1">
    <location>
        <begin position="1251"/>
        <end position="1266"/>
    </location>
</feature>
<protein>
    <submittedName>
        <fullName evidence="7">Fanconi anemia group I protein</fullName>
    </submittedName>
</protein>
<evidence type="ECO:0000259" key="2">
    <source>
        <dbReference type="Pfam" id="PF14675"/>
    </source>
</evidence>
<evidence type="ECO:0000256" key="1">
    <source>
        <dbReference type="SAM" id="MobiDB-lite"/>
    </source>
</evidence>
<dbReference type="Pfam" id="PF14676">
    <property type="entry name" value="FANCI_S2"/>
    <property type="match status" value="1"/>
</dbReference>
<evidence type="ECO:0000259" key="6">
    <source>
        <dbReference type="Pfam" id="PF14680"/>
    </source>
</evidence>
<dbReference type="InterPro" id="IPR029308">
    <property type="entry name" value="FANCI_S1"/>
</dbReference>
<feature type="domain" description="FANCI helical" evidence="5">
    <location>
        <begin position="228"/>
        <end position="306"/>
    </location>
</feature>
<evidence type="ECO:0000259" key="3">
    <source>
        <dbReference type="Pfam" id="PF14676"/>
    </source>
</evidence>
<dbReference type="InterPro" id="IPR029312">
    <property type="entry name" value="FANCI_HD2"/>
</dbReference>
<feature type="domain" description="FANCI solenoid 4" evidence="4">
    <location>
        <begin position="1014"/>
        <end position="1245"/>
    </location>
</feature>
<dbReference type="Pfam" id="PF14675">
    <property type="entry name" value="FANCI_S1"/>
    <property type="match status" value="1"/>
</dbReference>
<dbReference type="PANTHER" id="PTHR21818:SF0">
    <property type="entry name" value="FANCONI ANEMIA GROUP I PROTEIN"/>
    <property type="match status" value="1"/>
</dbReference>
<reference evidence="7 8" key="1">
    <citation type="submission" date="2019-09" db="EMBL/GenBank/DDBJ databases">
        <authorList>
            <person name="Ou C."/>
        </authorList>
    </citation>
    <scope>NUCLEOTIDE SEQUENCE [LARGE SCALE GENOMIC DNA]</scope>
    <source>
        <strain evidence="7">S2</strain>
        <tissue evidence="7">Leaf</tissue>
    </source>
</reference>
<keyword evidence="8" id="KW-1185">Reference proteome</keyword>
<evidence type="ECO:0000313" key="7">
    <source>
        <dbReference type="EMBL" id="KAB2599382.1"/>
    </source>
</evidence>
<dbReference type="Proteomes" id="UP000327157">
    <property type="component" value="Chromosome 13"/>
</dbReference>
<dbReference type="InterPro" id="IPR029310">
    <property type="entry name" value="FANCI_HD1"/>
</dbReference>
<proteinExistence type="predicted"/>
<evidence type="ECO:0000259" key="5">
    <source>
        <dbReference type="Pfam" id="PF14679"/>
    </source>
</evidence>
<dbReference type="GO" id="GO:0006281">
    <property type="term" value="P:DNA repair"/>
    <property type="evidence" value="ECO:0007669"/>
    <property type="project" value="InterPro"/>
</dbReference>
<dbReference type="Pfam" id="PF14680">
    <property type="entry name" value="FANCI_HD2"/>
    <property type="match status" value="1"/>
</dbReference>
<dbReference type="GO" id="GO:0070182">
    <property type="term" value="F:DNA polymerase binding"/>
    <property type="evidence" value="ECO:0007669"/>
    <property type="project" value="TreeGrafter"/>
</dbReference>
<feature type="domain" description="FANCI solenoid 2" evidence="3">
    <location>
        <begin position="321"/>
        <end position="475"/>
    </location>
</feature>
<name>A0A5N5FDS4_9ROSA</name>
<reference evidence="7 8" key="3">
    <citation type="submission" date="2019-11" db="EMBL/GenBank/DDBJ databases">
        <title>A de novo genome assembly of a pear dwarfing rootstock.</title>
        <authorList>
            <person name="Wang F."/>
            <person name="Wang J."/>
            <person name="Li S."/>
            <person name="Zhang Y."/>
            <person name="Fang M."/>
            <person name="Ma L."/>
            <person name="Zhao Y."/>
            <person name="Jiang S."/>
        </authorList>
    </citation>
    <scope>NUCLEOTIDE SEQUENCE [LARGE SCALE GENOMIC DNA]</scope>
    <source>
        <strain evidence="7">S2</strain>
        <tissue evidence="7">Leaf</tissue>
    </source>
</reference>
<feature type="compositionally biased region" description="Polar residues" evidence="1">
    <location>
        <begin position="1"/>
        <end position="13"/>
    </location>
</feature>
<dbReference type="EMBL" id="SMOL01000753">
    <property type="protein sequence ID" value="KAB2599382.1"/>
    <property type="molecule type" value="Genomic_DNA"/>
</dbReference>
<sequence>MNTTATTSTREQQSPPPLSDTDIIRVGQSCSSIPSYLLSTASHPTLLSYLTARSQSISPSKPVSDYTVSLLSLIALSPQFDSLSTLLSSLLRSYTQIFTSFRIPHDANSLKTIQFFHPLLPHVNWSKGLVIKMVSIVRDFPVLDKTRAREFVDKVFVGMSRLDLQDLPSIVYQLLVLASKGFVKREVVEGIVMFFGSKMASKATSIVRQVEGTVLLHVNFAVKQDPTLGQEVMGLVRSDLRAFNHFTVAVLLSVSRVRKFGESSMGALKVALLTTYRDYKFAKDCKWIHNDMKEEYLQNVKIVEEATLRAVNESNCGREHIVPSMLQFAFLLLESADEGSRQEACNLSGLLGIEELAIQMLRTLFEAHDMARNEIIEQCKFRILSLKPEQSMAIIRLLGSLVQIYPYPMLEHVSRLKELLDYFAFMHGKVAAHLVSVLLPLLKFSRDLQDYTILVMRKAMFRREDAIRLAATGAVIDLILAEKQSKRDDTLLFQESSSQASSSQQSEMRYSVGGVLFQELSGLLQRCLYQQANVKEVMYHGLVKLVLVDPSSGGAVFDFLLPHFLHFYKEDEDVHLRINCCVKSESGKVYIEEPLDCLLSCISWMLLLQPHGKTEHLESSWACLGFSLSQENEAGRNLSGDSFYTAFLKIRKSLRNQSLEGIFGQSQNSGSSSFEEDKRKCCSFVLSGIIEVVLNAIATELEKATDRKKLDLEKELIEFVDLHDSLDKDAGISKQSTTIRRGNPRTTAHDMTNNTDSGQSKVTQGRVSFFATSSIYQILQTVLTLLNTDNSDNVATSQNHSQLTSKTTKCSAKMICFVLNASLSHIKSSSVLRNEDPLRTLIYGELKMLGPPLLKLIILLKSGPKMSDQKKKEAKGKKDLHGQRDHLHLALICLKELIMICSSTSHLTGLLEDMVSISTLQHADSNNEKLFIVKTLKPLFSELLALSFFSEVEIISDMIMIIGRKLPCELSNSHGAWAVSVCKSNEILSSKVGKSIVRLAICLSSPPDDLIISQDLARELLQVIGSEGNEPVKVSEAYPVINHLTSAVLNSCVLHTIEEVIADMDWATKKLKTFSLVYQKMVHFSQNNEQSSELAFEENLYPRAGAVVKVLSSFVSMNLNDTQAEILLRLAARFYKHLAQMSKLRIAPKGCKQIFPSLKFQKLVEVTCKQLTNPLYVFVDIMQKKQQENANKKGIINKIKRENRCIPDLIYQIEDYEKYLIQLSKVCKVNLLKHAKRSTARDFRIFPKENATPSDEANHANSNAVENESAEDLNANDNEGDDDDGLEKILSAESNSPMVAEDSGSENEEGDGLPSAKRLKRNNRVVEDSDDDA</sequence>
<reference evidence="8" key="2">
    <citation type="submission" date="2019-10" db="EMBL/GenBank/DDBJ databases">
        <title>A de novo genome assembly of a pear dwarfing rootstock.</title>
        <authorList>
            <person name="Wang F."/>
            <person name="Wang J."/>
            <person name="Li S."/>
            <person name="Zhang Y."/>
            <person name="Fang M."/>
            <person name="Ma L."/>
            <person name="Zhao Y."/>
            <person name="Jiang S."/>
        </authorList>
    </citation>
    <scope>NUCLEOTIDE SEQUENCE [LARGE SCALE GENOMIC DNA]</scope>
</reference>
<feature type="region of interest" description="Disordered" evidence="1">
    <location>
        <begin position="1246"/>
        <end position="1333"/>
    </location>
</feature>
<dbReference type="OrthoDB" id="195089at2759"/>
<evidence type="ECO:0000259" key="4">
    <source>
        <dbReference type="Pfam" id="PF14678"/>
    </source>
</evidence>
<dbReference type="InterPro" id="IPR029314">
    <property type="entry name" value="FANCI_S4"/>
</dbReference>
<accession>A0A5N5FDS4</accession>
<evidence type="ECO:0000313" key="8">
    <source>
        <dbReference type="Proteomes" id="UP000327157"/>
    </source>
</evidence>
<gene>
    <name evidence="7" type="ORF">D8674_009653</name>
</gene>
<dbReference type="PANTHER" id="PTHR21818">
    <property type="entry name" value="BC025462 PROTEIN"/>
    <property type="match status" value="1"/>
</dbReference>
<feature type="region of interest" description="Disordered" evidence="1">
    <location>
        <begin position="1"/>
        <end position="21"/>
    </location>
</feature>
<comment type="caution">
    <text evidence="7">The sequence shown here is derived from an EMBL/GenBank/DDBJ whole genome shotgun (WGS) entry which is preliminary data.</text>
</comment>
<feature type="region of interest" description="Disordered" evidence="1">
    <location>
        <begin position="740"/>
        <end position="760"/>
    </location>
</feature>
<dbReference type="InterPro" id="IPR026171">
    <property type="entry name" value="FANCI"/>
</dbReference>
<feature type="domain" description="FANCI helical" evidence="6">
    <location>
        <begin position="494"/>
        <end position="729"/>
    </location>
</feature>